<dbReference type="EMBL" id="JACHMB010000001">
    <property type="protein sequence ID" value="MBB5782333.1"/>
    <property type="molecule type" value="Genomic_DNA"/>
</dbReference>
<feature type="transmembrane region" description="Helical" evidence="1">
    <location>
        <begin position="39"/>
        <end position="60"/>
    </location>
</feature>
<evidence type="ECO:0000313" key="3">
    <source>
        <dbReference type="Proteomes" id="UP000579153"/>
    </source>
</evidence>
<gene>
    <name evidence="2" type="ORF">HD596_009089</name>
</gene>
<keyword evidence="3" id="KW-1185">Reference proteome</keyword>
<evidence type="ECO:0000313" key="2">
    <source>
        <dbReference type="EMBL" id="MBB5782333.1"/>
    </source>
</evidence>
<comment type="caution">
    <text evidence="2">The sequence shown here is derived from an EMBL/GenBank/DDBJ whole genome shotgun (WGS) entry which is preliminary data.</text>
</comment>
<keyword evidence="1" id="KW-1133">Transmembrane helix</keyword>
<accession>A0A7W9GES0</accession>
<proteinExistence type="predicted"/>
<organism evidence="2 3">
    <name type="scientific">Nonomuraea jabiensis</name>
    <dbReference type="NCBI Taxonomy" id="882448"/>
    <lineage>
        <taxon>Bacteria</taxon>
        <taxon>Bacillati</taxon>
        <taxon>Actinomycetota</taxon>
        <taxon>Actinomycetes</taxon>
        <taxon>Streptosporangiales</taxon>
        <taxon>Streptosporangiaceae</taxon>
        <taxon>Nonomuraea</taxon>
    </lineage>
</organism>
<reference evidence="2 3" key="1">
    <citation type="submission" date="2020-08" db="EMBL/GenBank/DDBJ databases">
        <title>Sequencing the genomes of 1000 actinobacteria strains.</title>
        <authorList>
            <person name="Klenk H.-P."/>
        </authorList>
    </citation>
    <scope>NUCLEOTIDE SEQUENCE [LARGE SCALE GENOMIC DNA]</scope>
    <source>
        <strain evidence="2 3">DSM 45507</strain>
    </source>
</reference>
<dbReference type="Pfam" id="PF25637">
    <property type="entry name" value="DUF7942"/>
    <property type="match status" value="1"/>
</dbReference>
<feature type="transmembrane region" description="Helical" evidence="1">
    <location>
        <begin position="72"/>
        <end position="93"/>
    </location>
</feature>
<dbReference type="NCBIfam" id="NF046119">
    <property type="entry name" value="memb_SCO4225"/>
    <property type="match status" value="1"/>
</dbReference>
<keyword evidence="1" id="KW-0472">Membrane</keyword>
<dbReference type="InterPro" id="IPR057702">
    <property type="entry name" value="DUF7942"/>
</dbReference>
<feature type="transmembrane region" description="Helical" evidence="1">
    <location>
        <begin position="12"/>
        <end position="33"/>
    </location>
</feature>
<keyword evidence="1" id="KW-0812">Transmembrane</keyword>
<protein>
    <submittedName>
        <fullName evidence="2">Putative RND superfamily exporter protein</fullName>
    </submittedName>
</protein>
<dbReference type="Proteomes" id="UP000579153">
    <property type="component" value="Unassembled WGS sequence"/>
</dbReference>
<dbReference type="RefSeq" id="WP_185075448.1">
    <property type="nucleotide sequence ID" value="NZ_JACHMB010000001.1"/>
</dbReference>
<name>A0A7W9GES0_9ACTN</name>
<sequence>MRRYRNGKVAAVLAVVYAALVLVLGVISLVILLTVRDPILLTGVALIAVTFPLGWLIWWGWHLVPPQIENPVLLTVVLAGAGLLQAWLIWRIFRGRPVPGDAL</sequence>
<dbReference type="AlphaFoldDB" id="A0A7W9GES0"/>
<evidence type="ECO:0000256" key="1">
    <source>
        <dbReference type="SAM" id="Phobius"/>
    </source>
</evidence>